<organism evidence="2 3">
    <name type="scientific">Tritrichomonas musculus</name>
    <dbReference type="NCBI Taxonomy" id="1915356"/>
    <lineage>
        <taxon>Eukaryota</taxon>
        <taxon>Metamonada</taxon>
        <taxon>Parabasalia</taxon>
        <taxon>Tritrichomonadida</taxon>
        <taxon>Tritrichomonadidae</taxon>
        <taxon>Tritrichomonas</taxon>
    </lineage>
</organism>
<protein>
    <submittedName>
        <fullName evidence="2">Uncharacterized protein</fullName>
    </submittedName>
</protein>
<dbReference type="PANTHER" id="PTHR11102">
    <property type="entry name" value="SEL-1-LIKE PROTEIN"/>
    <property type="match status" value="1"/>
</dbReference>
<gene>
    <name evidence="2" type="ORF">M9Y10_014738</name>
</gene>
<keyword evidence="3" id="KW-1185">Reference proteome</keyword>
<evidence type="ECO:0000256" key="1">
    <source>
        <dbReference type="ARBA" id="ARBA00038101"/>
    </source>
</evidence>
<dbReference type="SUPFAM" id="SSF81901">
    <property type="entry name" value="HCP-like"/>
    <property type="match status" value="2"/>
</dbReference>
<dbReference type="InterPro" id="IPR006597">
    <property type="entry name" value="Sel1-like"/>
</dbReference>
<evidence type="ECO:0000313" key="3">
    <source>
        <dbReference type="Proteomes" id="UP001470230"/>
    </source>
</evidence>
<proteinExistence type="inferred from homology"/>
<dbReference type="SMART" id="SM00671">
    <property type="entry name" value="SEL1"/>
    <property type="match status" value="5"/>
</dbReference>
<dbReference type="Gene3D" id="1.25.40.10">
    <property type="entry name" value="Tetratricopeptide repeat domain"/>
    <property type="match status" value="1"/>
</dbReference>
<accession>A0ABR2L0T5</accession>
<comment type="caution">
    <text evidence="2">The sequence shown here is derived from an EMBL/GenBank/DDBJ whole genome shotgun (WGS) entry which is preliminary data.</text>
</comment>
<comment type="similarity">
    <text evidence="1">Belongs to the sel-1 family.</text>
</comment>
<dbReference type="InterPro" id="IPR050767">
    <property type="entry name" value="Sel1_AlgK"/>
</dbReference>
<dbReference type="Pfam" id="PF08238">
    <property type="entry name" value="Sel1"/>
    <property type="match status" value="3"/>
</dbReference>
<dbReference type="Proteomes" id="UP001470230">
    <property type="component" value="Unassembled WGS sequence"/>
</dbReference>
<reference evidence="2 3" key="1">
    <citation type="submission" date="2024-04" db="EMBL/GenBank/DDBJ databases">
        <title>Tritrichomonas musculus Genome.</title>
        <authorList>
            <person name="Alves-Ferreira E."/>
            <person name="Grigg M."/>
            <person name="Lorenzi H."/>
            <person name="Galac M."/>
        </authorList>
    </citation>
    <scope>NUCLEOTIDE SEQUENCE [LARGE SCALE GENOMIC DNA]</scope>
    <source>
        <strain evidence="2 3">EAF2021</strain>
    </source>
</reference>
<dbReference type="PANTHER" id="PTHR11102:SF147">
    <property type="entry name" value="SEL1L ADAPTOR SUBUNIT OF ERAD E3 UBIQUITIN LIGASE"/>
    <property type="match status" value="1"/>
</dbReference>
<sequence>MPMVMELKKIIQKLLNIIDYSDALFKLGKIFMKGKFVKQDYSLSQQYFKLAFFNNNPDGLYHLGHFYLDGDIFEVDLCKAIQYFNESINFNNKKKVRILNNADKSCAMKTFYNNYCYHSYNELGLIYITEYQDIKKGIEYIKEAAFAEYPFGQNNLGLLYEFFYNNEENTEYFYKQSSEHQFSLAQFNLGHLKEKKRETEESIKFYELASENEDSPLIFHFRKHHDKRLERSKTFIICLTNLKLTEFYFGEKNFEKSRNFFIKSFSKLNKSTKDTKYQFKLKATNFDDIFTYLKYYILCFPLFNLANQMNINSALKNLIYSEESKFYSQEEKNGTNNLTSSNLLEDYNQSIDYIKHNKYFEKYKSSKEDEDEIECLINEKDEINSGDEIYFDNLGDLFDFIIKSENSQKFIININKIIKMMESIIYTPPYNILFGRIRIDKPNSAKKEYPYRKDINELFYEGFGIEI</sequence>
<dbReference type="InterPro" id="IPR011990">
    <property type="entry name" value="TPR-like_helical_dom_sf"/>
</dbReference>
<evidence type="ECO:0000313" key="2">
    <source>
        <dbReference type="EMBL" id="KAK8896817.1"/>
    </source>
</evidence>
<name>A0ABR2L0T5_9EUKA</name>
<dbReference type="EMBL" id="JAPFFF010000002">
    <property type="protein sequence ID" value="KAK8896817.1"/>
    <property type="molecule type" value="Genomic_DNA"/>
</dbReference>